<dbReference type="AlphaFoldDB" id="A0A8D8FHF8"/>
<reference evidence="2" key="1">
    <citation type="submission" date="2021-05" db="EMBL/GenBank/DDBJ databases">
        <authorList>
            <person name="Alioto T."/>
            <person name="Alioto T."/>
            <person name="Gomez Garrido J."/>
        </authorList>
    </citation>
    <scope>NUCLEOTIDE SEQUENCE</scope>
</reference>
<dbReference type="EMBL" id="HBUE01156275">
    <property type="protein sequence ID" value="CAG6507889.1"/>
    <property type="molecule type" value="Transcribed_RNA"/>
</dbReference>
<evidence type="ECO:0000313" key="2">
    <source>
        <dbReference type="EMBL" id="CAG6471581.1"/>
    </source>
</evidence>
<accession>A0A8D8FHF8</accession>
<dbReference type="EMBL" id="HBUE01068128">
    <property type="protein sequence ID" value="CAG6471584.1"/>
    <property type="molecule type" value="Transcribed_RNA"/>
</dbReference>
<dbReference type="EMBL" id="HBUE01068127">
    <property type="protein sequence ID" value="CAG6471581.1"/>
    <property type="molecule type" value="Transcribed_RNA"/>
</dbReference>
<organism evidence="2">
    <name type="scientific">Culex pipiens</name>
    <name type="common">House mosquito</name>
    <dbReference type="NCBI Taxonomy" id="7175"/>
    <lineage>
        <taxon>Eukaryota</taxon>
        <taxon>Metazoa</taxon>
        <taxon>Ecdysozoa</taxon>
        <taxon>Arthropoda</taxon>
        <taxon>Hexapoda</taxon>
        <taxon>Insecta</taxon>
        <taxon>Pterygota</taxon>
        <taxon>Neoptera</taxon>
        <taxon>Endopterygota</taxon>
        <taxon>Diptera</taxon>
        <taxon>Nematocera</taxon>
        <taxon>Culicoidea</taxon>
        <taxon>Culicidae</taxon>
        <taxon>Culicinae</taxon>
        <taxon>Culicini</taxon>
        <taxon>Culex</taxon>
        <taxon>Culex</taxon>
    </lineage>
</organism>
<dbReference type="EMBL" id="HBUE01261379">
    <property type="protein sequence ID" value="CAG6559237.1"/>
    <property type="molecule type" value="Transcribed_RNA"/>
</dbReference>
<protein>
    <submittedName>
        <fullName evidence="2">(northern house mosquito) hypothetical protein</fullName>
    </submittedName>
</protein>
<evidence type="ECO:0000256" key="1">
    <source>
        <dbReference type="SAM" id="MobiDB-lite"/>
    </source>
</evidence>
<dbReference type="EMBL" id="HBUE01261380">
    <property type="protein sequence ID" value="CAG6559239.1"/>
    <property type="molecule type" value="Transcribed_RNA"/>
</dbReference>
<dbReference type="EMBL" id="HBUE01156276">
    <property type="protein sequence ID" value="CAG6507891.1"/>
    <property type="molecule type" value="Transcribed_RNA"/>
</dbReference>
<proteinExistence type="predicted"/>
<feature type="region of interest" description="Disordered" evidence="1">
    <location>
        <begin position="50"/>
        <end position="81"/>
    </location>
</feature>
<name>A0A8D8FHF8_CULPI</name>
<sequence>MWHRFRKSLGWQTSTTLSRSLTIVTRRASSDRRVVARKSFTGCWVVATSSTQPWEKPSEARPVATPRDPGNSLTSSDKNPVPTCFPTLCRRQWWPAPPRSSICS</sequence>